<feature type="domain" description="Mos1 transposase HTH" evidence="2">
    <location>
        <begin position="1"/>
        <end position="43"/>
    </location>
</feature>
<dbReference type="Pfam" id="PF17906">
    <property type="entry name" value="HTH_48"/>
    <property type="match status" value="1"/>
</dbReference>
<organism evidence="3 4">
    <name type="scientific">Necator americanus</name>
    <name type="common">Human hookworm</name>
    <dbReference type="NCBI Taxonomy" id="51031"/>
    <lineage>
        <taxon>Eukaryota</taxon>
        <taxon>Metazoa</taxon>
        <taxon>Ecdysozoa</taxon>
        <taxon>Nematoda</taxon>
        <taxon>Chromadorea</taxon>
        <taxon>Rhabditida</taxon>
        <taxon>Rhabditina</taxon>
        <taxon>Rhabditomorpha</taxon>
        <taxon>Strongyloidea</taxon>
        <taxon>Ancylostomatidae</taxon>
        <taxon>Bunostominae</taxon>
        <taxon>Necator</taxon>
    </lineage>
</organism>
<reference evidence="3 4" key="1">
    <citation type="submission" date="2023-08" db="EMBL/GenBank/DDBJ databases">
        <title>A Necator americanus chromosomal reference genome.</title>
        <authorList>
            <person name="Ilik V."/>
            <person name="Petrzelkova K.J."/>
            <person name="Pardy F."/>
            <person name="Fuh T."/>
            <person name="Niatou-Singa F.S."/>
            <person name="Gouil Q."/>
            <person name="Baker L."/>
            <person name="Ritchie M.E."/>
            <person name="Jex A.R."/>
            <person name="Gazzola D."/>
            <person name="Li H."/>
            <person name="Toshio Fujiwara R."/>
            <person name="Zhan B."/>
            <person name="Aroian R.V."/>
            <person name="Pafco B."/>
            <person name="Schwarz E.M."/>
        </authorList>
    </citation>
    <scope>NUCLEOTIDE SEQUENCE [LARGE SCALE GENOMIC DNA]</scope>
    <source>
        <strain evidence="3 4">Aroian</strain>
        <tissue evidence="3">Whole animal</tissue>
    </source>
</reference>
<evidence type="ECO:0000313" key="3">
    <source>
        <dbReference type="EMBL" id="KAK6743405.1"/>
    </source>
</evidence>
<dbReference type="Proteomes" id="UP001303046">
    <property type="component" value="Unassembled WGS sequence"/>
</dbReference>
<evidence type="ECO:0000259" key="2">
    <source>
        <dbReference type="Pfam" id="PF17906"/>
    </source>
</evidence>
<dbReference type="PANTHER" id="PTHR46060:SF2">
    <property type="entry name" value="HISTONE-LYSINE N-METHYLTRANSFERASE SETMAR"/>
    <property type="match status" value="1"/>
</dbReference>
<comment type="caution">
    <text evidence="3">The sequence shown here is derived from an EMBL/GenBank/DDBJ whole genome shotgun (WGS) entry which is preliminary data.</text>
</comment>
<feature type="compositionally biased region" description="Basic and acidic residues" evidence="1">
    <location>
        <begin position="49"/>
        <end position="67"/>
    </location>
</feature>
<dbReference type="EMBL" id="JAVFWL010000003">
    <property type="protein sequence ID" value="KAK6743405.1"/>
    <property type="molecule type" value="Genomic_DNA"/>
</dbReference>
<dbReference type="InterPro" id="IPR052709">
    <property type="entry name" value="Transposase-MT_Hybrid"/>
</dbReference>
<name>A0ABR1CYZ5_NECAM</name>
<evidence type="ECO:0000313" key="4">
    <source>
        <dbReference type="Proteomes" id="UP001303046"/>
    </source>
</evidence>
<evidence type="ECO:0000256" key="1">
    <source>
        <dbReference type="SAM" id="MobiDB-lite"/>
    </source>
</evidence>
<dbReference type="InterPro" id="IPR041426">
    <property type="entry name" value="Mos1_HTH"/>
</dbReference>
<dbReference type="Gene3D" id="1.10.10.1450">
    <property type="match status" value="1"/>
</dbReference>
<dbReference type="PANTHER" id="PTHR46060">
    <property type="entry name" value="MARINER MOS1 TRANSPOSASE-LIKE PROTEIN"/>
    <property type="match status" value="1"/>
</dbReference>
<dbReference type="InterPro" id="IPR036388">
    <property type="entry name" value="WH-like_DNA-bd_sf"/>
</dbReference>
<proteinExistence type="predicted"/>
<sequence>MLYEFKLGHSAAEACRNLSRTFGSNCPCEGTVELWLKKFASNDFDLEEKPGRGRRSSLDNEDLKRAVEANPETNTRTLAEDLGVHHTTVVSHLAEMGKVKKKSKWVPHKLTEEQCLAGYGTGSILLIWVKNEPFLSRIINVYEKWVLHDSMKRGFV</sequence>
<protein>
    <recommendedName>
        <fullName evidence="2">Mos1 transposase HTH domain-containing protein</fullName>
    </recommendedName>
</protein>
<feature type="region of interest" description="Disordered" evidence="1">
    <location>
        <begin position="49"/>
        <end position="75"/>
    </location>
</feature>
<dbReference type="Gene3D" id="1.10.10.10">
    <property type="entry name" value="Winged helix-like DNA-binding domain superfamily/Winged helix DNA-binding domain"/>
    <property type="match status" value="1"/>
</dbReference>
<accession>A0ABR1CYZ5</accession>
<gene>
    <name evidence="3" type="primary">Necator_chrIII.g11344</name>
    <name evidence="3" type="ORF">RB195_010579</name>
</gene>
<keyword evidence="4" id="KW-1185">Reference proteome</keyword>